<dbReference type="AlphaFoldDB" id="A0A0C9W7W5"/>
<sequence>MNKREENKQLINIRSLTSLHNACTRPLIRRMASYHPRELPPPPREPHLPQIKGRSWGLNRGIRG</sequence>
<dbReference type="EMBL" id="KN839922">
    <property type="protein sequence ID" value="KIJ58612.1"/>
    <property type="molecule type" value="Genomic_DNA"/>
</dbReference>
<dbReference type="HOGENOM" id="CLU_2867942_0_0_1"/>
<organism evidence="2 3">
    <name type="scientific">Hydnomerulius pinastri MD-312</name>
    <dbReference type="NCBI Taxonomy" id="994086"/>
    <lineage>
        <taxon>Eukaryota</taxon>
        <taxon>Fungi</taxon>
        <taxon>Dikarya</taxon>
        <taxon>Basidiomycota</taxon>
        <taxon>Agaricomycotina</taxon>
        <taxon>Agaricomycetes</taxon>
        <taxon>Agaricomycetidae</taxon>
        <taxon>Boletales</taxon>
        <taxon>Boletales incertae sedis</taxon>
        <taxon>Leucogyrophana</taxon>
    </lineage>
</organism>
<evidence type="ECO:0000313" key="3">
    <source>
        <dbReference type="Proteomes" id="UP000053820"/>
    </source>
</evidence>
<proteinExistence type="predicted"/>
<keyword evidence="3" id="KW-1185">Reference proteome</keyword>
<gene>
    <name evidence="2" type="ORF">HYDPIDRAFT_119389</name>
</gene>
<accession>A0A0C9W7W5</accession>
<protein>
    <submittedName>
        <fullName evidence="2">Uncharacterized protein</fullName>
    </submittedName>
</protein>
<reference evidence="2 3" key="1">
    <citation type="submission" date="2014-04" db="EMBL/GenBank/DDBJ databases">
        <title>Evolutionary Origins and Diversification of the Mycorrhizal Mutualists.</title>
        <authorList>
            <consortium name="DOE Joint Genome Institute"/>
            <consortium name="Mycorrhizal Genomics Consortium"/>
            <person name="Kohler A."/>
            <person name="Kuo A."/>
            <person name="Nagy L.G."/>
            <person name="Floudas D."/>
            <person name="Copeland A."/>
            <person name="Barry K.W."/>
            <person name="Cichocki N."/>
            <person name="Veneault-Fourrey C."/>
            <person name="LaButti K."/>
            <person name="Lindquist E.A."/>
            <person name="Lipzen A."/>
            <person name="Lundell T."/>
            <person name="Morin E."/>
            <person name="Murat C."/>
            <person name="Riley R."/>
            <person name="Ohm R."/>
            <person name="Sun H."/>
            <person name="Tunlid A."/>
            <person name="Henrissat B."/>
            <person name="Grigoriev I.V."/>
            <person name="Hibbett D.S."/>
            <person name="Martin F."/>
        </authorList>
    </citation>
    <scope>NUCLEOTIDE SEQUENCE [LARGE SCALE GENOMIC DNA]</scope>
    <source>
        <strain evidence="2 3">MD-312</strain>
    </source>
</reference>
<evidence type="ECO:0000256" key="1">
    <source>
        <dbReference type="SAM" id="MobiDB-lite"/>
    </source>
</evidence>
<name>A0A0C9W7W5_9AGAM</name>
<feature type="region of interest" description="Disordered" evidence="1">
    <location>
        <begin position="34"/>
        <end position="64"/>
    </location>
</feature>
<dbReference type="Proteomes" id="UP000053820">
    <property type="component" value="Unassembled WGS sequence"/>
</dbReference>
<evidence type="ECO:0000313" key="2">
    <source>
        <dbReference type="EMBL" id="KIJ58612.1"/>
    </source>
</evidence>